<evidence type="ECO:0000313" key="5">
    <source>
        <dbReference type="EMBL" id="POW05754.1"/>
    </source>
</evidence>
<dbReference type="AlphaFoldDB" id="A0A2S4V8D7"/>
<keyword evidence="1" id="KW-0378">Hydrolase</keyword>
<dbReference type="Pfam" id="PF01083">
    <property type="entry name" value="Cutinase"/>
    <property type="match status" value="1"/>
</dbReference>
<protein>
    <recommendedName>
        <fullName evidence="7">Cutinase</fullName>
    </recommendedName>
</protein>
<dbReference type="PANTHER" id="PTHR33630:SF9">
    <property type="entry name" value="CUTINASE 4"/>
    <property type="match status" value="1"/>
</dbReference>
<dbReference type="EMBL" id="PKSL01000094">
    <property type="protein sequence ID" value="POW05754.1"/>
    <property type="molecule type" value="Genomic_DNA"/>
</dbReference>
<dbReference type="SUPFAM" id="SSF53474">
    <property type="entry name" value="alpha/beta-Hydrolases"/>
    <property type="match status" value="1"/>
</dbReference>
<dbReference type="VEuPathDB" id="FungiDB:PSHT_09882"/>
<dbReference type="InterPro" id="IPR000675">
    <property type="entry name" value="Cutinase/axe"/>
</dbReference>
<organism evidence="5 6">
    <name type="scientific">Puccinia striiformis</name>
    <dbReference type="NCBI Taxonomy" id="27350"/>
    <lineage>
        <taxon>Eukaryota</taxon>
        <taxon>Fungi</taxon>
        <taxon>Dikarya</taxon>
        <taxon>Basidiomycota</taxon>
        <taxon>Pucciniomycotina</taxon>
        <taxon>Pucciniomycetes</taxon>
        <taxon>Pucciniales</taxon>
        <taxon>Pucciniaceae</taxon>
        <taxon>Puccinia</taxon>
    </lineage>
</organism>
<name>A0A2S4V8D7_9BASI</name>
<reference evidence="5" key="1">
    <citation type="submission" date="2017-12" db="EMBL/GenBank/DDBJ databases">
        <title>Gene loss provides genomic basis for host adaptation in cereal stripe rust fungi.</title>
        <authorList>
            <person name="Xia C."/>
        </authorList>
    </citation>
    <scope>NUCLEOTIDE SEQUENCE [LARGE SCALE GENOMIC DNA]</scope>
    <source>
        <strain evidence="5">93-210</strain>
    </source>
</reference>
<dbReference type="Proteomes" id="UP000239156">
    <property type="component" value="Unassembled WGS sequence"/>
</dbReference>
<accession>A0A2S4V8D7</accession>
<evidence type="ECO:0008006" key="7">
    <source>
        <dbReference type="Google" id="ProtNLM"/>
    </source>
</evidence>
<gene>
    <name evidence="5" type="ORF">PSTT_09528</name>
</gene>
<dbReference type="Gene3D" id="3.40.50.1820">
    <property type="entry name" value="alpha/beta hydrolase"/>
    <property type="match status" value="1"/>
</dbReference>
<evidence type="ECO:0000313" key="6">
    <source>
        <dbReference type="Proteomes" id="UP000239156"/>
    </source>
</evidence>
<keyword evidence="6" id="KW-1185">Reference proteome</keyword>
<dbReference type="VEuPathDB" id="FungiDB:PSTT_09528"/>
<keyword evidence="4" id="KW-0732">Signal</keyword>
<evidence type="ECO:0000256" key="1">
    <source>
        <dbReference type="ARBA" id="ARBA00022801"/>
    </source>
</evidence>
<evidence type="ECO:0000256" key="2">
    <source>
        <dbReference type="ARBA" id="ARBA00023157"/>
    </source>
</evidence>
<dbReference type="PANTHER" id="PTHR33630">
    <property type="entry name" value="CUTINASE RV1984C-RELATED-RELATED"/>
    <property type="match status" value="1"/>
</dbReference>
<comment type="caution">
    <text evidence="5">The sequence shown here is derived from an EMBL/GenBank/DDBJ whole genome shotgun (WGS) entry which is preliminary data.</text>
</comment>
<sequence>MIPSHLAATVVLCLGLQDHACGAPGTRTLRPRFDFSKLSGGGGGGKMGGFGGGGLGGLGGGSDSSSDSSGGGGLASLMGGAGGGGLGSMMGGAGGSGGGGLASLMGGMGGGGDSGGGGLASLMGGAGGGGLGSMMGGGGGGLGSMMGGAGGSGGGGLASLMGGGGGLGGMMGGGADSSSTPDASASTTQSVTDDKGKTKAAPSASLSGPTPAGCKAYRLLGAAGTGEGSSGSIAYTSLEQKILAAVPGGIKEEIKYSTSADYGSTVTQGAQIGVKMIKDELAKCPQTLYVLFGYSKGSMVQTQVLTGNKVPVANIAAVVLFGNPYFKGGAPQNKCGATAGTGIAAMMSPPKLPQEITDSVYDCCASGDMICQTSGSIMAHLSYGGKSGEASQFVISKLQAKLGKGKA</sequence>
<keyword evidence="2" id="KW-1015">Disulfide bond</keyword>
<feature type="region of interest" description="Disordered" evidence="3">
    <location>
        <begin position="169"/>
        <end position="209"/>
    </location>
</feature>
<proteinExistence type="predicted"/>
<dbReference type="InterPro" id="IPR029058">
    <property type="entry name" value="AB_hydrolase_fold"/>
</dbReference>
<evidence type="ECO:0000256" key="3">
    <source>
        <dbReference type="SAM" id="MobiDB-lite"/>
    </source>
</evidence>
<dbReference type="SMART" id="SM01110">
    <property type="entry name" value="Cutinase"/>
    <property type="match status" value="1"/>
</dbReference>
<feature type="signal peptide" evidence="4">
    <location>
        <begin position="1"/>
        <end position="22"/>
    </location>
</feature>
<feature type="compositionally biased region" description="Low complexity" evidence="3">
    <location>
        <begin position="176"/>
        <end position="190"/>
    </location>
</feature>
<feature type="chain" id="PRO_5015720529" description="Cutinase" evidence="4">
    <location>
        <begin position="23"/>
        <end position="407"/>
    </location>
</feature>
<dbReference type="GO" id="GO:0052689">
    <property type="term" value="F:carboxylic ester hydrolase activity"/>
    <property type="evidence" value="ECO:0007669"/>
    <property type="project" value="UniProtKB-ARBA"/>
</dbReference>
<evidence type="ECO:0000256" key="4">
    <source>
        <dbReference type="SAM" id="SignalP"/>
    </source>
</evidence>